<keyword evidence="1" id="KW-0812">Transmembrane</keyword>
<name>A0A6G1ID19_9PLEO</name>
<proteinExistence type="predicted"/>
<keyword evidence="1" id="KW-0472">Membrane</keyword>
<gene>
    <name evidence="2" type="ORF">K458DRAFT_323381</name>
</gene>
<accession>A0A6G1ID19</accession>
<dbReference type="OrthoDB" id="3684274at2759"/>
<evidence type="ECO:0000256" key="1">
    <source>
        <dbReference type="SAM" id="Phobius"/>
    </source>
</evidence>
<sequence>NANSRENYLIINIKAVYIKLLKYYSKLNNSVAYFIATFLYPYYKYYFINA</sequence>
<keyword evidence="3" id="KW-1185">Reference proteome</keyword>
<reference evidence="2" key="1">
    <citation type="journal article" date="2020" name="Stud. Mycol.">
        <title>101 Dothideomycetes genomes: a test case for predicting lifestyles and emergence of pathogens.</title>
        <authorList>
            <person name="Haridas S."/>
            <person name="Albert R."/>
            <person name="Binder M."/>
            <person name="Bloem J."/>
            <person name="Labutti K."/>
            <person name="Salamov A."/>
            <person name="Andreopoulos B."/>
            <person name="Baker S."/>
            <person name="Barry K."/>
            <person name="Bills G."/>
            <person name="Bluhm B."/>
            <person name="Cannon C."/>
            <person name="Castanera R."/>
            <person name="Culley D."/>
            <person name="Daum C."/>
            <person name="Ezra D."/>
            <person name="Gonzalez J."/>
            <person name="Henrissat B."/>
            <person name="Kuo A."/>
            <person name="Liang C."/>
            <person name="Lipzen A."/>
            <person name="Lutzoni F."/>
            <person name="Magnuson J."/>
            <person name="Mondo S."/>
            <person name="Nolan M."/>
            <person name="Ohm R."/>
            <person name="Pangilinan J."/>
            <person name="Park H.-J."/>
            <person name="Ramirez L."/>
            <person name="Alfaro M."/>
            <person name="Sun H."/>
            <person name="Tritt A."/>
            <person name="Yoshinaga Y."/>
            <person name="Zwiers L.-H."/>
            <person name="Turgeon B."/>
            <person name="Goodwin S."/>
            <person name="Spatafora J."/>
            <person name="Crous P."/>
            <person name="Grigoriev I."/>
        </authorList>
    </citation>
    <scope>NUCLEOTIDE SEQUENCE</scope>
    <source>
        <strain evidence="2">CBS 122367</strain>
    </source>
</reference>
<protein>
    <submittedName>
        <fullName evidence="2">Uncharacterized protein</fullName>
    </submittedName>
</protein>
<dbReference type="Proteomes" id="UP000799291">
    <property type="component" value="Unassembled WGS sequence"/>
</dbReference>
<feature type="non-terminal residue" evidence="2">
    <location>
        <position position="1"/>
    </location>
</feature>
<keyword evidence="1" id="KW-1133">Transmembrane helix</keyword>
<evidence type="ECO:0000313" key="2">
    <source>
        <dbReference type="EMBL" id="KAF2675930.1"/>
    </source>
</evidence>
<evidence type="ECO:0000313" key="3">
    <source>
        <dbReference type="Proteomes" id="UP000799291"/>
    </source>
</evidence>
<dbReference type="EMBL" id="MU005644">
    <property type="protein sequence ID" value="KAF2675930.1"/>
    <property type="molecule type" value="Genomic_DNA"/>
</dbReference>
<dbReference type="AlphaFoldDB" id="A0A6G1ID19"/>
<feature type="transmembrane region" description="Helical" evidence="1">
    <location>
        <begin position="30"/>
        <end position="48"/>
    </location>
</feature>
<organism evidence="2 3">
    <name type="scientific">Lentithecium fluviatile CBS 122367</name>
    <dbReference type="NCBI Taxonomy" id="1168545"/>
    <lineage>
        <taxon>Eukaryota</taxon>
        <taxon>Fungi</taxon>
        <taxon>Dikarya</taxon>
        <taxon>Ascomycota</taxon>
        <taxon>Pezizomycotina</taxon>
        <taxon>Dothideomycetes</taxon>
        <taxon>Pleosporomycetidae</taxon>
        <taxon>Pleosporales</taxon>
        <taxon>Massarineae</taxon>
        <taxon>Lentitheciaceae</taxon>
        <taxon>Lentithecium</taxon>
    </lineage>
</organism>